<sequence length="282" mass="32732">ITNGSVGFVALVISLIIDIVPHKVKQQQVVDVKDQIRSIFAEEKVSEIGNLVAEYIKRVQLHLDNPGLLAEDTFHYERLLSLQLTRVEKSMLKDGQMNEKALKYWLNGATVHSHMVIQLVRMGKVRKTASVTASQLYNDQLPDLLDSYRDYLLKTLYVSKGNYFPWWLCTPDNSCRHLPGDIQFKNSKVAYHWIYFYGCEMAAVKKSIVNQIMESQQIRNAREFFKKTIENMDKLINQRGDFQISQSPLRKKRWSNATFINGNNAKNIQVNHHLKKVRIKHI</sequence>
<proteinExistence type="predicted"/>
<keyword evidence="1" id="KW-0732">Signal</keyword>
<reference evidence="2 3" key="1">
    <citation type="submission" date="2021-05" db="EMBL/GenBank/DDBJ databases">
        <authorList>
            <person name="Zahm M."/>
            <person name="Klopp C."/>
            <person name="Cabau C."/>
            <person name="Kuhl H."/>
            <person name="Suciu R."/>
            <person name="Ciorpac M."/>
            <person name="Holostenco D."/>
            <person name="Gessner J."/>
            <person name="Wuertz S."/>
            <person name="Hohne C."/>
            <person name="Stock M."/>
            <person name="Gislard M."/>
            <person name="Lluch J."/>
            <person name="Milhes M."/>
            <person name="Lampietro C."/>
            <person name="Lopez Roques C."/>
            <person name="Donnadieu C."/>
            <person name="Du K."/>
            <person name="Schartl M."/>
            <person name="Guiguen Y."/>
        </authorList>
    </citation>
    <scope>NUCLEOTIDE SEQUENCE [LARGE SCALE GENOMIC DNA]</scope>
    <source>
        <strain evidence="2">Hh-F2</strain>
        <tissue evidence="2">Blood</tissue>
    </source>
</reference>
<keyword evidence="3" id="KW-1185">Reference proteome</keyword>
<feature type="non-terminal residue" evidence="2">
    <location>
        <position position="1"/>
    </location>
</feature>
<comment type="caution">
    <text evidence="2">The sequence shown here is derived from an EMBL/GenBank/DDBJ whole genome shotgun (WGS) entry which is preliminary data.</text>
</comment>
<feature type="signal peptide" evidence="1">
    <location>
        <begin position="1"/>
        <end position="26"/>
    </location>
</feature>
<evidence type="ECO:0000313" key="2">
    <source>
        <dbReference type="EMBL" id="KAK6469094.1"/>
    </source>
</evidence>
<evidence type="ECO:0000256" key="1">
    <source>
        <dbReference type="SAM" id="SignalP"/>
    </source>
</evidence>
<dbReference type="Proteomes" id="UP001369086">
    <property type="component" value="Unassembled WGS sequence"/>
</dbReference>
<gene>
    <name evidence="2" type="ORF">HHUSO_G32481</name>
</gene>
<evidence type="ECO:0000313" key="3">
    <source>
        <dbReference type="Proteomes" id="UP001369086"/>
    </source>
</evidence>
<name>A0ABR0Y9H6_HUSHU</name>
<feature type="chain" id="PRO_5046419802" evidence="1">
    <location>
        <begin position="27"/>
        <end position="282"/>
    </location>
</feature>
<accession>A0ABR0Y9H6</accession>
<dbReference type="EMBL" id="JAHFZB010000040">
    <property type="protein sequence ID" value="KAK6469094.1"/>
    <property type="molecule type" value="Genomic_DNA"/>
</dbReference>
<organism evidence="2 3">
    <name type="scientific">Huso huso</name>
    <name type="common">Beluga</name>
    <name type="synonym">Acipenser huso</name>
    <dbReference type="NCBI Taxonomy" id="61971"/>
    <lineage>
        <taxon>Eukaryota</taxon>
        <taxon>Metazoa</taxon>
        <taxon>Chordata</taxon>
        <taxon>Craniata</taxon>
        <taxon>Vertebrata</taxon>
        <taxon>Euteleostomi</taxon>
        <taxon>Actinopterygii</taxon>
        <taxon>Chondrostei</taxon>
        <taxon>Acipenseriformes</taxon>
        <taxon>Acipenseridae</taxon>
        <taxon>Huso</taxon>
    </lineage>
</organism>
<protein>
    <submittedName>
        <fullName evidence="2">Uncharacterized protein</fullName>
    </submittedName>
</protein>